<accession>A0ABM0VV46</accession>
<name>A0ABM0VV46_CAMSA</name>
<gene>
    <name evidence="4" type="primary">LOC104742243</name>
</gene>
<sequence length="85" mass="8959">MVQAKMEKVKFFAIIFIVTMVMTSVSAEELPVQVTTNEVTLAAEAAASSFKSSAGEAAQGAKTWADWATSKIRHPGGLEKAPGSD</sequence>
<keyword evidence="2" id="KW-0732">Signal</keyword>
<keyword evidence="3" id="KW-1185">Reference proteome</keyword>
<protein>
    <submittedName>
        <fullName evidence="4">Uncharacterized protein LOC104742243</fullName>
    </submittedName>
</protein>
<reference evidence="4" key="2">
    <citation type="submission" date="2025-08" db="UniProtKB">
        <authorList>
            <consortium name="RefSeq"/>
        </authorList>
    </citation>
    <scope>IDENTIFICATION</scope>
    <source>
        <tissue evidence="4">Leaf</tissue>
    </source>
</reference>
<proteinExistence type="predicted"/>
<feature type="region of interest" description="Disordered" evidence="1">
    <location>
        <begin position="66"/>
        <end position="85"/>
    </location>
</feature>
<feature type="chain" id="PRO_5046415615" evidence="2">
    <location>
        <begin position="28"/>
        <end position="85"/>
    </location>
</feature>
<reference evidence="3" key="1">
    <citation type="journal article" date="2014" name="Nat. Commun.">
        <title>The emerging biofuel crop Camelina sativa retains a highly undifferentiated hexaploid genome structure.</title>
        <authorList>
            <person name="Kagale S."/>
            <person name="Koh C."/>
            <person name="Nixon J."/>
            <person name="Bollina V."/>
            <person name="Clarke W.E."/>
            <person name="Tuteja R."/>
            <person name="Spillane C."/>
            <person name="Robinson S.J."/>
            <person name="Links M.G."/>
            <person name="Clarke C."/>
            <person name="Higgins E.E."/>
            <person name="Huebert T."/>
            <person name="Sharpe A.G."/>
            <person name="Parkin I.A."/>
        </authorList>
    </citation>
    <scope>NUCLEOTIDE SEQUENCE [LARGE SCALE GENOMIC DNA]</scope>
    <source>
        <strain evidence="3">cv. DH55</strain>
    </source>
</reference>
<evidence type="ECO:0000313" key="4">
    <source>
        <dbReference type="RefSeq" id="XP_010461528.1"/>
    </source>
</evidence>
<dbReference type="GeneID" id="104742243"/>
<dbReference type="Proteomes" id="UP000694864">
    <property type="component" value="Chromosome 14"/>
</dbReference>
<feature type="signal peptide" evidence="2">
    <location>
        <begin position="1"/>
        <end position="27"/>
    </location>
</feature>
<evidence type="ECO:0000256" key="2">
    <source>
        <dbReference type="SAM" id="SignalP"/>
    </source>
</evidence>
<dbReference type="RefSeq" id="XP_010461528.1">
    <property type="nucleotide sequence ID" value="XM_010463226.1"/>
</dbReference>
<organism evidence="3 4">
    <name type="scientific">Camelina sativa</name>
    <name type="common">False flax</name>
    <name type="synonym">Myagrum sativum</name>
    <dbReference type="NCBI Taxonomy" id="90675"/>
    <lineage>
        <taxon>Eukaryota</taxon>
        <taxon>Viridiplantae</taxon>
        <taxon>Streptophyta</taxon>
        <taxon>Embryophyta</taxon>
        <taxon>Tracheophyta</taxon>
        <taxon>Spermatophyta</taxon>
        <taxon>Magnoliopsida</taxon>
        <taxon>eudicotyledons</taxon>
        <taxon>Gunneridae</taxon>
        <taxon>Pentapetalae</taxon>
        <taxon>rosids</taxon>
        <taxon>malvids</taxon>
        <taxon>Brassicales</taxon>
        <taxon>Brassicaceae</taxon>
        <taxon>Camelineae</taxon>
        <taxon>Camelina</taxon>
    </lineage>
</organism>
<evidence type="ECO:0000313" key="3">
    <source>
        <dbReference type="Proteomes" id="UP000694864"/>
    </source>
</evidence>
<evidence type="ECO:0000256" key="1">
    <source>
        <dbReference type="SAM" id="MobiDB-lite"/>
    </source>
</evidence>